<reference evidence="2" key="1">
    <citation type="submission" date="2021-03" db="EMBL/GenBank/DDBJ databases">
        <title>Draft genome sequence of rust myrtle Austropuccinia psidii MF-1, a brazilian biotype.</title>
        <authorList>
            <person name="Quecine M.C."/>
            <person name="Pachon D.M.R."/>
            <person name="Bonatelli M.L."/>
            <person name="Correr F.H."/>
            <person name="Franceschini L.M."/>
            <person name="Leite T.F."/>
            <person name="Margarido G.R.A."/>
            <person name="Almeida C.A."/>
            <person name="Ferrarezi J.A."/>
            <person name="Labate C.A."/>
        </authorList>
    </citation>
    <scope>NUCLEOTIDE SEQUENCE</scope>
    <source>
        <strain evidence="2">MF-1</strain>
    </source>
</reference>
<organism evidence="2 3">
    <name type="scientific">Austropuccinia psidii MF-1</name>
    <dbReference type="NCBI Taxonomy" id="1389203"/>
    <lineage>
        <taxon>Eukaryota</taxon>
        <taxon>Fungi</taxon>
        <taxon>Dikarya</taxon>
        <taxon>Basidiomycota</taxon>
        <taxon>Pucciniomycotina</taxon>
        <taxon>Pucciniomycetes</taxon>
        <taxon>Pucciniales</taxon>
        <taxon>Sphaerophragmiaceae</taxon>
        <taxon>Austropuccinia</taxon>
    </lineage>
</organism>
<dbReference type="AlphaFoldDB" id="A0A9Q3DLR6"/>
<sequence length="221" mass="25150">MEAAIQSNQIDLDKEEERPGTYLGGLLHERHVLRLPELPHSPRSVPTIFDIKSDLELIQGNVLRSEPPTSGSHRNISVPVQTMVQKIRGRGIGNFSRPLAGGHELLITHQEISGSGEENRNLRRMKSLVFQRESQNLKNWLKKQSLLSIEQKMELEMTRDLEKEGKVVSKCSKQAPEQSKDKPKGPQNEQRGPRNNKGKGQGKANWNRPYPQEYTIPKREP</sequence>
<name>A0A9Q3DLR6_9BASI</name>
<evidence type="ECO:0000256" key="1">
    <source>
        <dbReference type="SAM" id="MobiDB-lite"/>
    </source>
</evidence>
<evidence type="ECO:0000313" key="2">
    <source>
        <dbReference type="EMBL" id="MBW0503315.1"/>
    </source>
</evidence>
<dbReference type="Proteomes" id="UP000765509">
    <property type="component" value="Unassembled WGS sequence"/>
</dbReference>
<comment type="caution">
    <text evidence="2">The sequence shown here is derived from an EMBL/GenBank/DDBJ whole genome shotgun (WGS) entry which is preliminary data.</text>
</comment>
<feature type="region of interest" description="Disordered" evidence="1">
    <location>
        <begin position="162"/>
        <end position="221"/>
    </location>
</feature>
<accession>A0A9Q3DLR6</accession>
<protein>
    <submittedName>
        <fullName evidence="2">Uncharacterized protein</fullName>
    </submittedName>
</protein>
<keyword evidence="3" id="KW-1185">Reference proteome</keyword>
<evidence type="ECO:0000313" key="3">
    <source>
        <dbReference type="Proteomes" id="UP000765509"/>
    </source>
</evidence>
<gene>
    <name evidence="2" type="ORF">O181_043030</name>
</gene>
<dbReference type="EMBL" id="AVOT02017298">
    <property type="protein sequence ID" value="MBW0503315.1"/>
    <property type="molecule type" value="Genomic_DNA"/>
</dbReference>
<proteinExistence type="predicted"/>